<dbReference type="HOGENOM" id="CLU_3114494_0_0_10"/>
<organism evidence="1 2">
    <name type="scientific">Bacteroides eggerthii 1_2_48FAA</name>
    <dbReference type="NCBI Taxonomy" id="665953"/>
    <lineage>
        <taxon>Bacteria</taxon>
        <taxon>Pseudomonadati</taxon>
        <taxon>Bacteroidota</taxon>
        <taxon>Bacteroidia</taxon>
        <taxon>Bacteroidales</taxon>
        <taxon>Bacteroidaceae</taxon>
        <taxon>Bacteroides</taxon>
    </lineage>
</organism>
<evidence type="ECO:0000313" key="1">
    <source>
        <dbReference type="EMBL" id="EFV28544.1"/>
    </source>
</evidence>
<gene>
    <name evidence="1" type="ORF">HMPREF1016_03265</name>
</gene>
<evidence type="ECO:0000313" key="2">
    <source>
        <dbReference type="Proteomes" id="UP000003246"/>
    </source>
</evidence>
<name>E5X2V8_9BACE</name>
<comment type="caution">
    <text evidence="1">The sequence shown here is derived from an EMBL/GenBank/DDBJ whole genome shotgun (WGS) entry which is preliminary data.</text>
</comment>
<dbReference type="AlphaFoldDB" id="E5X2V8"/>
<proteinExistence type="predicted"/>
<sequence length="50" mass="5800">MGASDNKLFACRKEEQNKRGNEYNKKAVPHLWKHKNGTASYFLEVSGLFR</sequence>
<dbReference type="Proteomes" id="UP000003246">
    <property type="component" value="Unassembled WGS sequence"/>
</dbReference>
<dbReference type="EMBL" id="ACWG01000040">
    <property type="protein sequence ID" value="EFV28544.1"/>
    <property type="molecule type" value="Genomic_DNA"/>
</dbReference>
<reference evidence="1 2" key="1">
    <citation type="submission" date="2010-10" db="EMBL/GenBank/DDBJ databases">
        <title>The Genome Sequence of Bacteroides eggerthii strain 1_2_48FAA.</title>
        <authorList>
            <consortium name="The Broad Institute Genome Sequencing Platform"/>
            <person name="Ward D."/>
            <person name="Earl A."/>
            <person name="Feldgarden M."/>
            <person name="Young S.K."/>
            <person name="Gargeya S."/>
            <person name="Zeng Q."/>
            <person name="Alvarado L."/>
            <person name="Berlin A."/>
            <person name="Bochicchio J."/>
            <person name="Chapman S.B."/>
            <person name="Chen Z."/>
            <person name="Freedman E."/>
            <person name="Gellesch M."/>
            <person name="Goldberg J."/>
            <person name="Griggs A."/>
            <person name="Gujja S."/>
            <person name="Heilman E."/>
            <person name="Heiman D."/>
            <person name="Howarth C."/>
            <person name="Mehta T."/>
            <person name="Neiman D."/>
            <person name="Pearson M."/>
            <person name="Roberts A."/>
            <person name="Saif S."/>
            <person name="Shea T."/>
            <person name="Shenoy N."/>
            <person name="Sisk P."/>
            <person name="Stolte C."/>
            <person name="Sykes S."/>
            <person name="White J."/>
            <person name="Yandava C."/>
            <person name="Allen-Vercoe E."/>
            <person name="Ambrose C."/>
            <person name="Strauss J."/>
            <person name="Daigneault M."/>
            <person name="Haas B."/>
            <person name="Nusbaum C."/>
            <person name="Birren B."/>
        </authorList>
    </citation>
    <scope>NUCLEOTIDE SEQUENCE [LARGE SCALE GENOMIC DNA]</scope>
    <source>
        <strain evidence="1 2">1_2_48FAA</strain>
    </source>
</reference>
<protein>
    <submittedName>
        <fullName evidence="1">Uncharacterized protein</fullName>
    </submittedName>
</protein>
<accession>E5X2V8</accession>